<keyword evidence="3" id="KW-0812">Transmembrane</keyword>
<feature type="domain" description="DUF4352" evidence="4">
    <location>
        <begin position="203"/>
        <end position="324"/>
    </location>
</feature>
<dbReference type="Proteomes" id="UP001596203">
    <property type="component" value="Unassembled WGS sequence"/>
</dbReference>
<proteinExistence type="predicted"/>
<evidence type="ECO:0000259" key="4">
    <source>
        <dbReference type="Pfam" id="PF11611"/>
    </source>
</evidence>
<keyword evidence="3" id="KW-1133">Transmembrane helix</keyword>
<keyword evidence="1" id="KW-0732">Signal</keyword>
<dbReference type="Pfam" id="PF11611">
    <property type="entry name" value="DUF4352"/>
    <property type="match status" value="1"/>
</dbReference>
<keyword evidence="3" id="KW-0472">Membrane</keyword>
<comment type="caution">
    <text evidence="5">The sequence shown here is derived from an EMBL/GenBank/DDBJ whole genome shotgun (WGS) entry which is preliminary data.</text>
</comment>
<feature type="region of interest" description="Disordered" evidence="2">
    <location>
        <begin position="1"/>
        <end position="153"/>
    </location>
</feature>
<evidence type="ECO:0000256" key="3">
    <source>
        <dbReference type="SAM" id="Phobius"/>
    </source>
</evidence>
<name>A0ABW1KAK1_9ACTN</name>
<feature type="compositionally biased region" description="Pro residues" evidence="2">
    <location>
        <begin position="44"/>
        <end position="58"/>
    </location>
</feature>
<sequence length="332" mass="34632">MTRPDQSGEDPHQTGAGSDGPLAGEDRPEYPPAPAERPWDWAIDPPPPAGPSQQPAPDPGAGRSVDEVPDPIPPGVGAPPRSTGGAPAPPRIAPPGPTGQPPDWSTPDTPANTPPLGGYPGPPQWPGQPAAQAQSAPGSGPQAADPAGPAPNLARPTDRRWWFVLGIVAALLSCCCVAAAVIALAWGPDLYTGLRERERRVVGLNQPIRDGDLEFRVRQLRCGLTEVGDPLVSQLALGQFCVVDLVVRNLGAQPVVFHDNLQIAYGPAGQRFGVDSTAGLLANADQRAFLSEINPGNRVTGAIVYDIPPDSRIVRLRLHGSMTSPGVQVRTG</sequence>
<organism evidence="5 6">
    <name type="scientific">Plantactinospora solaniradicis</name>
    <dbReference type="NCBI Taxonomy" id="1723736"/>
    <lineage>
        <taxon>Bacteria</taxon>
        <taxon>Bacillati</taxon>
        <taxon>Actinomycetota</taxon>
        <taxon>Actinomycetes</taxon>
        <taxon>Micromonosporales</taxon>
        <taxon>Micromonosporaceae</taxon>
        <taxon>Plantactinospora</taxon>
    </lineage>
</organism>
<dbReference type="InterPro" id="IPR029050">
    <property type="entry name" value="Immunoprotect_excell_Ig-like"/>
</dbReference>
<evidence type="ECO:0000313" key="5">
    <source>
        <dbReference type="EMBL" id="MFC6018805.1"/>
    </source>
</evidence>
<evidence type="ECO:0000313" key="6">
    <source>
        <dbReference type="Proteomes" id="UP001596203"/>
    </source>
</evidence>
<feature type="compositionally biased region" description="Low complexity" evidence="2">
    <location>
        <begin position="127"/>
        <end position="151"/>
    </location>
</feature>
<dbReference type="EMBL" id="JBHSPR010000017">
    <property type="protein sequence ID" value="MFC6018805.1"/>
    <property type="molecule type" value="Genomic_DNA"/>
</dbReference>
<feature type="transmembrane region" description="Helical" evidence="3">
    <location>
        <begin position="161"/>
        <end position="187"/>
    </location>
</feature>
<dbReference type="Gene3D" id="2.60.40.1240">
    <property type="match status" value="1"/>
</dbReference>
<accession>A0ABW1KAK1</accession>
<gene>
    <name evidence="5" type="ORF">ACFP2T_21665</name>
</gene>
<reference evidence="6" key="1">
    <citation type="journal article" date="2019" name="Int. J. Syst. Evol. Microbiol.">
        <title>The Global Catalogue of Microorganisms (GCM) 10K type strain sequencing project: providing services to taxonomists for standard genome sequencing and annotation.</title>
        <authorList>
            <consortium name="The Broad Institute Genomics Platform"/>
            <consortium name="The Broad Institute Genome Sequencing Center for Infectious Disease"/>
            <person name="Wu L."/>
            <person name="Ma J."/>
        </authorList>
    </citation>
    <scope>NUCLEOTIDE SEQUENCE [LARGE SCALE GENOMIC DNA]</scope>
    <source>
        <strain evidence="6">ZS-35-S2</strain>
    </source>
</reference>
<evidence type="ECO:0000256" key="1">
    <source>
        <dbReference type="ARBA" id="ARBA00022729"/>
    </source>
</evidence>
<evidence type="ECO:0000256" key="2">
    <source>
        <dbReference type="SAM" id="MobiDB-lite"/>
    </source>
</evidence>
<dbReference type="RefSeq" id="WP_377424485.1">
    <property type="nucleotide sequence ID" value="NZ_JBHSPR010000017.1"/>
</dbReference>
<keyword evidence="6" id="KW-1185">Reference proteome</keyword>
<protein>
    <submittedName>
        <fullName evidence="5">DUF4352 domain-containing protein</fullName>
    </submittedName>
</protein>
<feature type="compositionally biased region" description="Pro residues" evidence="2">
    <location>
        <begin position="87"/>
        <end position="100"/>
    </location>
</feature>
<dbReference type="InterPro" id="IPR029051">
    <property type="entry name" value="DUF4352"/>
</dbReference>